<dbReference type="PANTHER" id="PTHR43877">
    <property type="entry name" value="AMINOALKYLPHOSPHONATE N-ACETYLTRANSFERASE-RELATED-RELATED"/>
    <property type="match status" value="1"/>
</dbReference>
<dbReference type="PANTHER" id="PTHR43877:SF2">
    <property type="entry name" value="AMINOALKYLPHOSPHONATE N-ACETYLTRANSFERASE-RELATED"/>
    <property type="match status" value="1"/>
</dbReference>
<dbReference type="InterPro" id="IPR016181">
    <property type="entry name" value="Acyl_CoA_acyltransferase"/>
</dbReference>
<evidence type="ECO:0000256" key="2">
    <source>
        <dbReference type="ARBA" id="ARBA00023315"/>
    </source>
</evidence>
<protein>
    <submittedName>
        <fullName evidence="4">Acyl-CoA N-acyltransferase</fullName>
    </submittedName>
</protein>
<keyword evidence="1 4" id="KW-0808">Transferase</keyword>
<organism evidence="4 5">
    <name type="scientific">Hyaloscypha hepaticicola</name>
    <dbReference type="NCBI Taxonomy" id="2082293"/>
    <lineage>
        <taxon>Eukaryota</taxon>
        <taxon>Fungi</taxon>
        <taxon>Dikarya</taxon>
        <taxon>Ascomycota</taxon>
        <taxon>Pezizomycotina</taxon>
        <taxon>Leotiomycetes</taxon>
        <taxon>Helotiales</taxon>
        <taxon>Hyaloscyphaceae</taxon>
        <taxon>Hyaloscypha</taxon>
    </lineage>
</organism>
<keyword evidence="2 4" id="KW-0012">Acyltransferase</keyword>
<dbReference type="STRING" id="1745343.A0A2J6QAP2"/>
<evidence type="ECO:0000256" key="1">
    <source>
        <dbReference type="ARBA" id="ARBA00022679"/>
    </source>
</evidence>
<evidence type="ECO:0000313" key="5">
    <source>
        <dbReference type="Proteomes" id="UP000235672"/>
    </source>
</evidence>
<gene>
    <name evidence="4" type="ORF">NA56DRAFT_569264</name>
</gene>
<keyword evidence="5" id="KW-1185">Reference proteome</keyword>
<accession>A0A2J6QAP2</accession>
<dbReference type="OrthoDB" id="41532at2759"/>
<dbReference type="Pfam" id="PF00583">
    <property type="entry name" value="Acetyltransf_1"/>
    <property type="match status" value="1"/>
</dbReference>
<sequence length="186" mass="21234">MDEAILFNPKIHSHLIPSIVSVHVTCITQPTHTIATFLPPLDETIMQKWWEDRVQEVVNGSRHIILQTMTEPTTGKEEVVGVVMLDKPQTKTVPHTAWVEKLLVSPEWRRKGATKRMMAKLEEVARSEGRTLLVTRFPMLDAEKDSPAELVYPNLGYIRVGEVPRYMISPLDGSLKDAVFFYKELK</sequence>
<dbReference type="AlphaFoldDB" id="A0A2J6QAP2"/>
<dbReference type="EMBL" id="KZ613475">
    <property type="protein sequence ID" value="PMD23321.1"/>
    <property type="molecule type" value="Genomic_DNA"/>
</dbReference>
<dbReference type="PROSITE" id="PS51186">
    <property type="entry name" value="GNAT"/>
    <property type="match status" value="1"/>
</dbReference>
<name>A0A2J6QAP2_9HELO</name>
<dbReference type="InterPro" id="IPR000182">
    <property type="entry name" value="GNAT_dom"/>
</dbReference>
<reference evidence="4 5" key="1">
    <citation type="submission" date="2016-05" db="EMBL/GenBank/DDBJ databases">
        <title>A degradative enzymes factory behind the ericoid mycorrhizal symbiosis.</title>
        <authorList>
            <consortium name="DOE Joint Genome Institute"/>
            <person name="Martino E."/>
            <person name="Morin E."/>
            <person name="Grelet G."/>
            <person name="Kuo A."/>
            <person name="Kohler A."/>
            <person name="Daghino S."/>
            <person name="Barry K."/>
            <person name="Choi C."/>
            <person name="Cichocki N."/>
            <person name="Clum A."/>
            <person name="Copeland A."/>
            <person name="Hainaut M."/>
            <person name="Haridas S."/>
            <person name="Labutti K."/>
            <person name="Lindquist E."/>
            <person name="Lipzen A."/>
            <person name="Khouja H.-R."/>
            <person name="Murat C."/>
            <person name="Ohm R."/>
            <person name="Olson A."/>
            <person name="Spatafora J."/>
            <person name="Veneault-Fourrey C."/>
            <person name="Henrissat B."/>
            <person name="Grigoriev I."/>
            <person name="Martin F."/>
            <person name="Perotto S."/>
        </authorList>
    </citation>
    <scope>NUCLEOTIDE SEQUENCE [LARGE SCALE GENOMIC DNA]</scope>
    <source>
        <strain evidence="4 5">UAMH 7357</strain>
    </source>
</reference>
<feature type="domain" description="N-acetyltransferase" evidence="3">
    <location>
        <begin position="36"/>
        <end position="186"/>
    </location>
</feature>
<evidence type="ECO:0000259" key="3">
    <source>
        <dbReference type="PROSITE" id="PS51186"/>
    </source>
</evidence>
<dbReference type="GO" id="GO:0016747">
    <property type="term" value="F:acyltransferase activity, transferring groups other than amino-acyl groups"/>
    <property type="evidence" value="ECO:0007669"/>
    <property type="project" value="InterPro"/>
</dbReference>
<dbReference type="Gene3D" id="3.40.630.30">
    <property type="match status" value="1"/>
</dbReference>
<dbReference type="CDD" id="cd04301">
    <property type="entry name" value="NAT_SF"/>
    <property type="match status" value="1"/>
</dbReference>
<proteinExistence type="predicted"/>
<dbReference type="SUPFAM" id="SSF55729">
    <property type="entry name" value="Acyl-CoA N-acyltransferases (Nat)"/>
    <property type="match status" value="1"/>
</dbReference>
<evidence type="ECO:0000313" key="4">
    <source>
        <dbReference type="EMBL" id="PMD23321.1"/>
    </source>
</evidence>
<dbReference type="InterPro" id="IPR050832">
    <property type="entry name" value="Bact_Acetyltransf"/>
</dbReference>
<dbReference type="Proteomes" id="UP000235672">
    <property type="component" value="Unassembled WGS sequence"/>
</dbReference>